<evidence type="ECO:0000313" key="6">
    <source>
        <dbReference type="EMBL" id="MQL50776.1"/>
    </source>
</evidence>
<dbReference type="Gene3D" id="3.40.50.300">
    <property type="entry name" value="P-loop containing nucleotide triphosphate hydrolases"/>
    <property type="match status" value="1"/>
</dbReference>
<dbReference type="PANTHER" id="PTHR42781:SF4">
    <property type="entry name" value="SPERMIDINE_PUTRESCINE IMPORT ATP-BINDING PROTEIN POTA"/>
    <property type="match status" value="1"/>
</dbReference>
<gene>
    <name evidence="6" type="ORF">GFC01_00470</name>
</gene>
<protein>
    <recommendedName>
        <fullName evidence="4">ABC-type quaternary amine transporter</fullName>
        <ecNumber evidence="4">7.6.2.9</ecNumber>
    </recommendedName>
</protein>
<keyword evidence="7" id="KW-1185">Reference proteome</keyword>
<keyword evidence="1" id="KW-0813">Transport</keyword>
<dbReference type="InterPro" id="IPR008995">
    <property type="entry name" value="Mo/tungstate-bd_C_term_dom"/>
</dbReference>
<dbReference type="EMBL" id="WHYR01000001">
    <property type="protein sequence ID" value="MQL50776.1"/>
    <property type="molecule type" value="Genomic_DNA"/>
</dbReference>
<dbReference type="Pfam" id="PF00005">
    <property type="entry name" value="ABC_tran"/>
    <property type="match status" value="1"/>
</dbReference>
<evidence type="ECO:0000256" key="4">
    <source>
        <dbReference type="ARBA" id="ARBA00066388"/>
    </source>
</evidence>
<dbReference type="Proteomes" id="UP000441717">
    <property type="component" value="Unassembled WGS sequence"/>
</dbReference>
<dbReference type="AlphaFoldDB" id="A0A6N7ILC3"/>
<organism evidence="6 7">
    <name type="scientific">Desulfofundulus thermobenzoicus</name>
    <dbReference type="NCBI Taxonomy" id="29376"/>
    <lineage>
        <taxon>Bacteria</taxon>
        <taxon>Bacillati</taxon>
        <taxon>Bacillota</taxon>
        <taxon>Clostridia</taxon>
        <taxon>Eubacteriales</taxon>
        <taxon>Peptococcaceae</taxon>
        <taxon>Desulfofundulus</taxon>
    </lineage>
</organism>
<dbReference type="RefSeq" id="WP_152944687.1">
    <property type="nucleotide sequence ID" value="NZ_WHYR01000001.1"/>
</dbReference>
<accession>A0A6N7ILC3</accession>
<proteinExistence type="predicted"/>
<evidence type="ECO:0000313" key="7">
    <source>
        <dbReference type="Proteomes" id="UP000441717"/>
    </source>
</evidence>
<dbReference type="InterPro" id="IPR027417">
    <property type="entry name" value="P-loop_NTPase"/>
</dbReference>
<keyword evidence="3 6" id="KW-0067">ATP-binding</keyword>
<dbReference type="GO" id="GO:0015418">
    <property type="term" value="F:ABC-type quaternary ammonium compound transporting activity"/>
    <property type="evidence" value="ECO:0007669"/>
    <property type="project" value="UniProtKB-EC"/>
</dbReference>
<sequence length="353" mass="39062">MLKLVGVNKRLGEFHLRDIDLAVLPGEYFVILGPTGSGKTVLLETIAGMYPPDAGRIFFAGKEITCLPPEERRIGFVYQDYALFPHLDVRQNILFGLKSRKIPAAAREGKLGEVVQLLGIGHLLARNPSTLSGGEQQRVALARALVTEPQIFLLDEPLSALDPRTREGFQRELQRIHRATGTLTVHVTHDFAEAAFLADRIAVMQRGRLVQVGSPEEIFYRPSSLFTARFVGLRNVFAGEVLEAKGHRLFRAGRLELAVETGFTGPVGCVLHPEHLQLSPTPTGGTTCLPGRVTAVYRRRFYLEVMVDAGEELVLWIPPAGHEHGFHRPPQVGEKVWCVIPPAAVHLFPRSED</sequence>
<evidence type="ECO:0000256" key="3">
    <source>
        <dbReference type="ARBA" id="ARBA00022840"/>
    </source>
</evidence>
<dbReference type="InterPro" id="IPR017871">
    <property type="entry name" value="ABC_transporter-like_CS"/>
</dbReference>
<dbReference type="FunFam" id="3.40.50.300:FF:000425">
    <property type="entry name" value="Probable ABC transporter, ATP-binding subunit"/>
    <property type="match status" value="1"/>
</dbReference>
<name>A0A6N7ILC3_9FIRM</name>
<dbReference type="EC" id="7.6.2.9" evidence="4"/>
<reference evidence="6 7" key="1">
    <citation type="submission" date="2019-10" db="EMBL/GenBank/DDBJ databases">
        <title>Comparative genomics of sulfur disproportionating microorganisms.</title>
        <authorList>
            <person name="Ward L.M."/>
            <person name="Bertran E."/>
            <person name="Johnston D."/>
        </authorList>
    </citation>
    <scope>NUCLEOTIDE SEQUENCE [LARGE SCALE GENOMIC DNA]</scope>
    <source>
        <strain evidence="6 7">DSM 14055</strain>
    </source>
</reference>
<comment type="caution">
    <text evidence="6">The sequence shown here is derived from an EMBL/GenBank/DDBJ whole genome shotgun (WGS) entry which is preliminary data.</text>
</comment>
<dbReference type="OrthoDB" id="9802264at2"/>
<dbReference type="InterPro" id="IPR003439">
    <property type="entry name" value="ABC_transporter-like_ATP-bd"/>
</dbReference>
<dbReference type="InterPro" id="IPR050093">
    <property type="entry name" value="ABC_SmlMolc_Importer"/>
</dbReference>
<keyword evidence="2" id="KW-0547">Nucleotide-binding</keyword>
<dbReference type="PANTHER" id="PTHR42781">
    <property type="entry name" value="SPERMIDINE/PUTRESCINE IMPORT ATP-BINDING PROTEIN POTA"/>
    <property type="match status" value="1"/>
</dbReference>
<evidence type="ECO:0000256" key="2">
    <source>
        <dbReference type="ARBA" id="ARBA00022741"/>
    </source>
</evidence>
<dbReference type="InterPro" id="IPR003593">
    <property type="entry name" value="AAA+_ATPase"/>
</dbReference>
<dbReference type="GO" id="GO:0005524">
    <property type="term" value="F:ATP binding"/>
    <property type="evidence" value="ECO:0007669"/>
    <property type="project" value="UniProtKB-KW"/>
</dbReference>
<dbReference type="Pfam" id="PF08402">
    <property type="entry name" value="TOBE_2"/>
    <property type="match status" value="1"/>
</dbReference>
<dbReference type="SUPFAM" id="SSF50331">
    <property type="entry name" value="MOP-like"/>
    <property type="match status" value="1"/>
</dbReference>
<dbReference type="PROSITE" id="PS00211">
    <property type="entry name" value="ABC_TRANSPORTER_1"/>
    <property type="match status" value="1"/>
</dbReference>
<dbReference type="InterPro" id="IPR013611">
    <property type="entry name" value="Transp-assoc_OB_typ2"/>
</dbReference>
<evidence type="ECO:0000259" key="5">
    <source>
        <dbReference type="PROSITE" id="PS50893"/>
    </source>
</evidence>
<dbReference type="GO" id="GO:0043190">
    <property type="term" value="C:ATP-binding cassette (ABC) transporter complex"/>
    <property type="evidence" value="ECO:0007669"/>
    <property type="project" value="InterPro"/>
</dbReference>
<dbReference type="SUPFAM" id="SSF52540">
    <property type="entry name" value="P-loop containing nucleoside triphosphate hydrolases"/>
    <property type="match status" value="1"/>
</dbReference>
<dbReference type="SMART" id="SM00382">
    <property type="entry name" value="AAA"/>
    <property type="match status" value="1"/>
</dbReference>
<evidence type="ECO:0000256" key="1">
    <source>
        <dbReference type="ARBA" id="ARBA00022448"/>
    </source>
</evidence>
<feature type="domain" description="ABC transporter" evidence="5">
    <location>
        <begin position="2"/>
        <end position="231"/>
    </location>
</feature>
<dbReference type="GO" id="GO:0016887">
    <property type="term" value="F:ATP hydrolysis activity"/>
    <property type="evidence" value="ECO:0007669"/>
    <property type="project" value="InterPro"/>
</dbReference>
<dbReference type="PROSITE" id="PS50893">
    <property type="entry name" value="ABC_TRANSPORTER_2"/>
    <property type="match status" value="1"/>
</dbReference>